<keyword evidence="3" id="KW-1185">Reference proteome</keyword>
<evidence type="ECO:0000313" key="2">
    <source>
        <dbReference type="EMBL" id="GFQ69628.1"/>
    </source>
</evidence>
<protein>
    <submittedName>
        <fullName evidence="2">UPF0462 protein C4orf33 homolog</fullName>
    </submittedName>
</protein>
<reference evidence="2" key="1">
    <citation type="submission" date="2020-07" db="EMBL/GenBank/DDBJ databases">
        <title>Multicomponent nature underlies the extraordinary mechanical properties of spider dragline silk.</title>
        <authorList>
            <person name="Kono N."/>
            <person name="Nakamura H."/>
            <person name="Mori M."/>
            <person name="Yoshida Y."/>
            <person name="Ohtoshi R."/>
            <person name="Malay A.D."/>
            <person name="Moran D.A.P."/>
            <person name="Tomita M."/>
            <person name="Numata K."/>
            <person name="Arakawa K."/>
        </authorList>
    </citation>
    <scope>NUCLEOTIDE SEQUENCE</scope>
</reference>
<dbReference type="OrthoDB" id="10056816at2759"/>
<dbReference type="PANTHER" id="PTHR31475">
    <property type="entry name" value="UPF0462 PROTEIN"/>
    <property type="match status" value="1"/>
</dbReference>
<dbReference type="PANTHER" id="PTHR31475:SF5">
    <property type="entry name" value="UPF0462 PROTEIN C4ORF33 HOMOLOG"/>
    <property type="match status" value="1"/>
</dbReference>
<sequence length="156" mass="18242">DDKYLEVEFSPHGQHLLLFLSGRKNAIKMCLPVEYQATINQQNNTWRGIASIPKAYFPPGVNRFNAYAIHGSGDGRQYEALFPVPTSHFTHPDFHRLEFFRYIAFDKLLAIDSALSEEWKKCFTECRKGARMQRRLMYIFANKKSERQLSFILSLF</sequence>
<name>A0A8X6FXU8_TRICU</name>
<gene>
    <name evidence="2" type="primary">zgc:77739</name>
    <name evidence="2" type="ORF">TNCT_356551</name>
</gene>
<proteinExistence type="inferred from homology"/>
<comment type="similarity">
    <text evidence="1">Belongs to the UPF0462 family.</text>
</comment>
<dbReference type="AlphaFoldDB" id="A0A8X6FXU8"/>
<feature type="non-terminal residue" evidence="2">
    <location>
        <position position="156"/>
    </location>
</feature>
<evidence type="ECO:0000313" key="3">
    <source>
        <dbReference type="Proteomes" id="UP000887116"/>
    </source>
</evidence>
<dbReference type="Gene3D" id="2.60.40.1190">
    <property type="match status" value="1"/>
</dbReference>
<comment type="caution">
    <text evidence="2">The sequence shown here is derived from an EMBL/GenBank/DDBJ whole genome shotgun (WGS) entry which is preliminary data.</text>
</comment>
<organism evidence="2 3">
    <name type="scientific">Trichonephila clavata</name>
    <name type="common">Joro spider</name>
    <name type="synonym">Nephila clavata</name>
    <dbReference type="NCBI Taxonomy" id="2740835"/>
    <lineage>
        <taxon>Eukaryota</taxon>
        <taxon>Metazoa</taxon>
        <taxon>Ecdysozoa</taxon>
        <taxon>Arthropoda</taxon>
        <taxon>Chelicerata</taxon>
        <taxon>Arachnida</taxon>
        <taxon>Araneae</taxon>
        <taxon>Araneomorphae</taxon>
        <taxon>Entelegynae</taxon>
        <taxon>Araneoidea</taxon>
        <taxon>Nephilidae</taxon>
        <taxon>Trichonephila</taxon>
    </lineage>
</organism>
<evidence type="ECO:0000256" key="1">
    <source>
        <dbReference type="ARBA" id="ARBA00038085"/>
    </source>
</evidence>
<accession>A0A8X6FXU8</accession>
<dbReference type="Proteomes" id="UP000887116">
    <property type="component" value="Unassembled WGS sequence"/>
</dbReference>
<dbReference type="EMBL" id="BMAO01020760">
    <property type="protein sequence ID" value="GFQ69628.1"/>
    <property type="molecule type" value="Genomic_DNA"/>
</dbReference>